<dbReference type="Gene3D" id="2.170.270.10">
    <property type="entry name" value="SET domain"/>
    <property type="match status" value="1"/>
</dbReference>
<feature type="compositionally biased region" description="Basic and acidic residues" evidence="5">
    <location>
        <begin position="558"/>
        <end position="581"/>
    </location>
</feature>
<dbReference type="SMART" id="SM00317">
    <property type="entry name" value="SET"/>
    <property type="match status" value="1"/>
</dbReference>
<protein>
    <submittedName>
        <fullName evidence="7">SET domain-containing protein 3</fullName>
    </submittedName>
</protein>
<dbReference type="Proteomes" id="UP001310594">
    <property type="component" value="Unassembled WGS sequence"/>
</dbReference>
<name>A0AAN7W790_9PEZI</name>
<dbReference type="GO" id="GO:0070210">
    <property type="term" value="C:Rpd3L-Expanded complex"/>
    <property type="evidence" value="ECO:0007669"/>
    <property type="project" value="TreeGrafter"/>
</dbReference>
<comment type="caution">
    <text evidence="7">The sequence shown here is derived from an EMBL/GenBank/DDBJ whole genome shotgun (WGS) entry which is preliminary data.</text>
</comment>
<dbReference type="SUPFAM" id="SSF82199">
    <property type="entry name" value="SET domain"/>
    <property type="match status" value="1"/>
</dbReference>
<feature type="compositionally biased region" description="Basic residues" evidence="5">
    <location>
        <begin position="129"/>
        <end position="138"/>
    </location>
</feature>
<evidence type="ECO:0000259" key="6">
    <source>
        <dbReference type="PROSITE" id="PS50280"/>
    </source>
</evidence>
<feature type="compositionally biased region" description="Low complexity" evidence="5">
    <location>
        <begin position="592"/>
        <end position="604"/>
    </location>
</feature>
<dbReference type="Gene3D" id="3.30.40.10">
    <property type="entry name" value="Zinc/RING finger domain, C3HC4 (zinc finger)"/>
    <property type="match status" value="1"/>
</dbReference>
<gene>
    <name evidence="7" type="primary">SET3</name>
    <name evidence="7" type="ORF">LTR97_005805</name>
</gene>
<dbReference type="GO" id="GO:0034967">
    <property type="term" value="C:Set3 complex"/>
    <property type="evidence" value="ECO:0007669"/>
    <property type="project" value="TreeGrafter"/>
</dbReference>
<dbReference type="InterPro" id="IPR013083">
    <property type="entry name" value="Znf_RING/FYVE/PHD"/>
</dbReference>
<proteinExistence type="predicted"/>
<keyword evidence="4" id="KW-0156">Chromatin regulator</keyword>
<feature type="compositionally biased region" description="Basic and acidic residues" evidence="5">
    <location>
        <begin position="953"/>
        <end position="963"/>
    </location>
</feature>
<dbReference type="GO" id="GO:0006355">
    <property type="term" value="P:regulation of DNA-templated transcription"/>
    <property type="evidence" value="ECO:0007669"/>
    <property type="project" value="TreeGrafter"/>
</dbReference>
<feature type="compositionally biased region" description="Polar residues" evidence="5">
    <location>
        <begin position="708"/>
        <end position="719"/>
    </location>
</feature>
<feature type="region of interest" description="Disordered" evidence="5">
    <location>
        <begin position="708"/>
        <end position="778"/>
    </location>
</feature>
<dbReference type="SMART" id="SM00249">
    <property type="entry name" value="PHD"/>
    <property type="match status" value="1"/>
</dbReference>
<keyword evidence="1" id="KW-0479">Metal-binding</keyword>
<feature type="compositionally biased region" description="Low complexity" evidence="5">
    <location>
        <begin position="748"/>
        <end position="757"/>
    </location>
</feature>
<dbReference type="AlphaFoldDB" id="A0AAN7W790"/>
<feature type="compositionally biased region" description="Basic and acidic residues" evidence="5">
    <location>
        <begin position="722"/>
        <end position="738"/>
    </location>
</feature>
<evidence type="ECO:0000313" key="7">
    <source>
        <dbReference type="EMBL" id="KAK5699676.1"/>
    </source>
</evidence>
<dbReference type="PROSITE" id="PS50280">
    <property type="entry name" value="SET"/>
    <property type="match status" value="1"/>
</dbReference>
<evidence type="ECO:0000256" key="1">
    <source>
        <dbReference type="ARBA" id="ARBA00022723"/>
    </source>
</evidence>
<organism evidence="7 8">
    <name type="scientific">Elasticomyces elasticus</name>
    <dbReference type="NCBI Taxonomy" id="574655"/>
    <lineage>
        <taxon>Eukaryota</taxon>
        <taxon>Fungi</taxon>
        <taxon>Dikarya</taxon>
        <taxon>Ascomycota</taxon>
        <taxon>Pezizomycotina</taxon>
        <taxon>Dothideomycetes</taxon>
        <taxon>Dothideomycetidae</taxon>
        <taxon>Mycosphaerellales</taxon>
        <taxon>Teratosphaeriaceae</taxon>
        <taxon>Elasticomyces</taxon>
    </lineage>
</organism>
<accession>A0AAN7W790</accession>
<evidence type="ECO:0000256" key="3">
    <source>
        <dbReference type="ARBA" id="ARBA00022833"/>
    </source>
</evidence>
<feature type="compositionally biased region" description="Low complexity" evidence="5">
    <location>
        <begin position="524"/>
        <end position="534"/>
    </location>
</feature>
<feature type="region of interest" description="Disordered" evidence="5">
    <location>
        <begin position="108"/>
        <end position="211"/>
    </location>
</feature>
<feature type="compositionally biased region" description="Polar residues" evidence="5">
    <location>
        <begin position="540"/>
        <end position="552"/>
    </location>
</feature>
<evidence type="ECO:0000256" key="2">
    <source>
        <dbReference type="ARBA" id="ARBA00022771"/>
    </source>
</evidence>
<feature type="compositionally biased region" description="Polar residues" evidence="5">
    <location>
        <begin position="197"/>
        <end position="209"/>
    </location>
</feature>
<dbReference type="GO" id="GO:0008270">
    <property type="term" value="F:zinc ion binding"/>
    <property type="evidence" value="ECO:0007669"/>
    <property type="project" value="UniProtKB-KW"/>
</dbReference>
<feature type="region of interest" description="Disordered" evidence="5">
    <location>
        <begin position="885"/>
        <end position="963"/>
    </location>
</feature>
<dbReference type="EMBL" id="JAVRQU010000008">
    <property type="protein sequence ID" value="KAK5699676.1"/>
    <property type="molecule type" value="Genomic_DNA"/>
</dbReference>
<evidence type="ECO:0000313" key="8">
    <source>
        <dbReference type="Proteomes" id="UP001310594"/>
    </source>
</evidence>
<dbReference type="InterPro" id="IPR019787">
    <property type="entry name" value="Znf_PHD-finger"/>
</dbReference>
<dbReference type="InterPro" id="IPR011011">
    <property type="entry name" value="Znf_FYVE_PHD"/>
</dbReference>
<dbReference type="PANTHER" id="PTHR46462:SF3">
    <property type="entry name" value="UPSET, ISOFORM A"/>
    <property type="match status" value="1"/>
</dbReference>
<dbReference type="Pfam" id="PF00628">
    <property type="entry name" value="PHD"/>
    <property type="match status" value="1"/>
</dbReference>
<keyword evidence="3" id="KW-0862">Zinc</keyword>
<evidence type="ECO:0000256" key="5">
    <source>
        <dbReference type="SAM" id="MobiDB-lite"/>
    </source>
</evidence>
<dbReference type="GO" id="GO:0006325">
    <property type="term" value="P:chromatin organization"/>
    <property type="evidence" value="ECO:0007669"/>
    <property type="project" value="UniProtKB-KW"/>
</dbReference>
<evidence type="ECO:0000256" key="4">
    <source>
        <dbReference type="ARBA" id="ARBA00022853"/>
    </source>
</evidence>
<feature type="compositionally biased region" description="Basic and acidic residues" evidence="5">
    <location>
        <begin position="909"/>
        <end position="922"/>
    </location>
</feature>
<dbReference type="SUPFAM" id="SSF57903">
    <property type="entry name" value="FYVE/PHD zinc finger"/>
    <property type="match status" value="1"/>
</dbReference>
<dbReference type="PANTHER" id="PTHR46462">
    <property type="entry name" value="UPSET, ISOFORM A"/>
    <property type="match status" value="1"/>
</dbReference>
<feature type="domain" description="SET" evidence="6">
    <location>
        <begin position="283"/>
        <end position="414"/>
    </location>
</feature>
<reference evidence="7" key="1">
    <citation type="submission" date="2023-08" db="EMBL/GenBank/DDBJ databases">
        <title>Black Yeasts Isolated from many extreme environments.</title>
        <authorList>
            <person name="Coleine C."/>
            <person name="Stajich J.E."/>
            <person name="Selbmann L."/>
        </authorList>
    </citation>
    <scope>NUCLEOTIDE SEQUENCE</scope>
    <source>
        <strain evidence="7">CCFEE 5810</strain>
    </source>
</reference>
<dbReference type="InterPro" id="IPR001214">
    <property type="entry name" value="SET_dom"/>
</dbReference>
<feature type="region of interest" description="Disordered" evidence="5">
    <location>
        <begin position="471"/>
        <end position="692"/>
    </location>
</feature>
<dbReference type="InterPro" id="IPR001965">
    <property type="entry name" value="Znf_PHD"/>
</dbReference>
<sequence>MTDAFYAATAIHGHDHDQVHAPLPNIHNFTHHHHFGAPTTEVAQEDDGQISCFCGYPDDDGNTVACDSCNRWQHTICYYPEYDGRELPVDLSHYCVDCRPQHVNAYAANARQRSRREQPSTSSNGAKRQVSKSHKKKVKEPNGVPYTNGWPLDKSRHDRNSASPRDQPPPAKRPKTTHRTSDTATNSTKGHSRKRTITNGDSRSMSRSPESPIGLYSEEFLRCYHHDEWSPSHANVMDELRVTNALSQWLQAPDDEFFDQIGIMKADVLNRWDGELDDIPGKVPLEVQPHHDPGFQDEQGNTATWKSITVRDPLAAGAYIGELRGRIGFKDEYKTDPANRWPLLRHPEPFVFFHHRLPIYIDARHEGTALRYVRRSCTPNARLQVLVTNGTDYHFCFMATTQIDPGMEVAVGWDTTDSILRQSAEVSQVSQDEMAQLSTWVSNVLANCGPCACQLPPGECRMSRFDKRRTDEAEEEEEAQSSRLPKSKKKRNGQHISPLDTHALNSRSGSEARKVEPDEEPTDSRSASGSAGRGSDSRDNTPNTHYSANRSLSVMPELSERERKKLAREEEIFRRQEEEQSGKQAKKKRHSAGSSATTPGPTSSKQTTQTSVAPRYSDAGTSKQAGLPQAKPSTGKRGRPPTQKTSIKSDALPLQRPKPAYTNASTQCDRDQEEADQRAAEQAAAPRKKFVSLTQRLLQRCATNNARSNYDTASKSPSARSLEADSRRLSYEPRERSPVRQSPIFGGTSQERTQQRAARTEAAEDVSMTDGSPDDRVSKRAHDVPLVHEPTKPAATPGKLPMWSHHAPEPPVPPWPADSSPIMQEALLPLTHAHKPADMHLQMPPPQAFSFAAAQQSNSITGSTVAQSPASLSLSSTPLFSPAVTAAVAPSSARKKLSLSDYTKRTKAKDRDPMSEGRDRESSPASVASGSGLPLVPGLPHSSSQFGSQAVEDDVKMEDATGL</sequence>
<dbReference type="InterPro" id="IPR046341">
    <property type="entry name" value="SET_dom_sf"/>
</dbReference>
<keyword evidence="2" id="KW-0863">Zinc-finger</keyword>
<dbReference type="Pfam" id="PF00856">
    <property type="entry name" value="SET"/>
    <property type="match status" value="1"/>
</dbReference>